<comment type="similarity">
    <text evidence="3">Belongs to the bacterial ribosomal protein bS16 family.</text>
</comment>
<dbReference type="PANTHER" id="PTHR12919:SF20">
    <property type="entry name" value="SMALL RIBOSOMAL SUBUNIT PROTEIN BS16M"/>
    <property type="match status" value="1"/>
</dbReference>
<dbReference type="GO" id="GO:0003735">
    <property type="term" value="F:structural constituent of ribosome"/>
    <property type="evidence" value="ECO:0007669"/>
    <property type="project" value="InterPro"/>
</dbReference>
<keyword evidence="2 3" id="KW-0687">Ribonucleoprotein</keyword>
<evidence type="ECO:0000313" key="4">
    <source>
        <dbReference type="EMBL" id="ACU52915.1"/>
    </source>
</evidence>
<name>C7LKF3_KARMS</name>
<dbReference type="Pfam" id="PF00886">
    <property type="entry name" value="Ribosomal_S16"/>
    <property type="match status" value="1"/>
</dbReference>
<dbReference type="HAMAP" id="MF_00385">
    <property type="entry name" value="Ribosomal_bS16"/>
    <property type="match status" value="1"/>
</dbReference>
<dbReference type="GO" id="GO:0015935">
    <property type="term" value="C:small ribosomal subunit"/>
    <property type="evidence" value="ECO:0007669"/>
    <property type="project" value="TreeGrafter"/>
</dbReference>
<dbReference type="GO" id="GO:0005737">
    <property type="term" value="C:cytoplasm"/>
    <property type="evidence" value="ECO:0007669"/>
    <property type="project" value="UniProtKB-ARBA"/>
</dbReference>
<dbReference type="InterPro" id="IPR000307">
    <property type="entry name" value="Ribosomal_bS16"/>
</dbReference>
<dbReference type="Proteomes" id="UP000008074">
    <property type="component" value="Chromosome"/>
</dbReference>
<organism evidence="4">
    <name type="scientific">Karelsulcia muelleri (strain SMDSEM)</name>
    <name type="common">Sulcia muelleri</name>
    <dbReference type="NCBI Taxonomy" id="595499"/>
    <lineage>
        <taxon>Bacteria</taxon>
        <taxon>Pseudomonadati</taxon>
        <taxon>Bacteroidota</taxon>
        <taxon>Flavobacteriia</taxon>
        <taxon>Flavobacteriales</taxon>
        <taxon>Candidatus Karelsulcia</taxon>
    </lineage>
</organism>
<dbReference type="SUPFAM" id="SSF54565">
    <property type="entry name" value="Ribosomal protein S16"/>
    <property type="match status" value="1"/>
</dbReference>
<protein>
    <recommendedName>
        <fullName evidence="3">Small ribosomal subunit protein bS16</fullName>
    </recommendedName>
</protein>
<dbReference type="InterPro" id="IPR023803">
    <property type="entry name" value="Ribosomal_bS16_dom_sf"/>
</dbReference>
<dbReference type="HOGENOM" id="CLU_100590_3_2_10"/>
<dbReference type="PANTHER" id="PTHR12919">
    <property type="entry name" value="30S RIBOSOMAL PROTEIN S16"/>
    <property type="match status" value="1"/>
</dbReference>
<sequence length="114" mass="13318">MSLRIRLQRKGRKKNAFYTIVVANSRSSRDGKFIDKIGFYNPNMNPFKVLLNINKAINWLQKGAKPTCTVKSIFFLKGVLFKKHILNGVKKGIVEKSEIKKKIKPWFLIKNKYF</sequence>
<evidence type="ECO:0000256" key="2">
    <source>
        <dbReference type="ARBA" id="ARBA00023274"/>
    </source>
</evidence>
<evidence type="ECO:0000256" key="1">
    <source>
        <dbReference type="ARBA" id="ARBA00022980"/>
    </source>
</evidence>
<dbReference type="NCBIfam" id="TIGR00002">
    <property type="entry name" value="S16"/>
    <property type="match status" value="1"/>
</dbReference>
<dbReference type="KEGG" id="sms:SMDSEM_215"/>
<reference evidence="4" key="1">
    <citation type="journal article" date="2009" name="Proc. Natl. Acad. Sci. U.S.A.">
        <title>Convergent evolution of metabolic roles in bacterial co-symbionts of insects.</title>
        <authorList>
            <person name="McCutcheon J.P."/>
            <person name="McDonald B.R."/>
            <person name="Moran N.A."/>
        </authorList>
    </citation>
    <scope>NUCLEOTIDE SEQUENCE [LARGE SCALE GENOMIC DNA]</scope>
    <source>
        <strain evidence="4">SMDSEM</strain>
    </source>
</reference>
<evidence type="ECO:0000256" key="3">
    <source>
        <dbReference type="HAMAP-Rule" id="MF_00385"/>
    </source>
</evidence>
<dbReference type="GO" id="GO:0006412">
    <property type="term" value="P:translation"/>
    <property type="evidence" value="ECO:0007669"/>
    <property type="project" value="UniProtKB-UniRule"/>
</dbReference>
<dbReference type="STRING" id="595499.SMDSEM_215"/>
<gene>
    <name evidence="3 4" type="primary">rpsP</name>
    <name evidence="4" type="ordered locus">SMDSEM_215</name>
</gene>
<dbReference type="Gene3D" id="3.30.1320.10">
    <property type="match status" value="1"/>
</dbReference>
<accession>C7LKF3</accession>
<proteinExistence type="inferred from homology"/>
<dbReference type="AlphaFoldDB" id="C7LKF3"/>
<dbReference type="EMBL" id="CP001605">
    <property type="protein sequence ID" value="ACU52915.1"/>
    <property type="molecule type" value="Genomic_DNA"/>
</dbReference>
<keyword evidence="1 3" id="KW-0689">Ribosomal protein</keyword>